<sequence>MRLLPRCAATAVAALALLVGLPASSQTAPPAKEPAKEKYAPATPVCAGCHAQSHESIAMSHHGAKNDAGGSMCQACHGDASEHIKDPTTNKMVNKFVKAPAAEKSAVCLTCHTTNRHLAFWESGKHSKNDVACSDCHNIHGKAKAATVAPYTTTSRPLEADTCGTCHKQVRNAALKPSHHPIIEGKVKCSDCHNPHGAVTPAMLKHETVNQQCFSCHADKRGPFVFGHPPVEENCLTCHTPHGSSHEKLLTEKAPNLCQDCHVTGRHPTSFYGSGQGWNLPSGAPNSAVSSRFIARGCLNCHNSVHGSNAPTSRGKFLIR</sequence>
<dbReference type="Gene3D" id="1.10.287.3080">
    <property type="match status" value="2"/>
</dbReference>
<dbReference type="PANTHER" id="PTHR35038:SF8">
    <property type="entry name" value="C-TYPE POLYHEME CYTOCHROME OMCC"/>
    <property type="match status" value="1"/>
</dbReference>
<dbReference type="Pfam" id="PF22678">
    <property type="entry name" value="Cytochrom_c_NrfB-like"/>
    <property type="match status" value="1"/>
</dbReference>
<dbReference type="Proteomes" id="UP000503096">
    <property type="component" value="Chromosome"/>
</dbReference>
<dbReference type="RefSeq" id="WP_171163024.1">
    <property type="nucleotide sequence ID" value="NZ_CP053073.1"/>
</dbReference>
<dbReference type="InParanoid" id="A0A6M4H7L9"/>
<keyword evidence="1 2" id="KW-0732">Signal</keyword>
<evidence type="ECO:0000313" key="5">
    <source>
        <dbReference type="EMBL" id="QJR15606.1"/>
    </source>
</evidence>
<dbReference type="Pfam" id="PF09699">
    <property type="entry name" value="Paired_CXXCH_1"/>
    <property type="match status" value="2"/>
</dbReference>
<protein>
    <submittedName>
        <fullName evidence="5">Uncharacterized protein</fullName>
    </submittedName>
</protein>
<name>A0A6M4H7L9_9PROT</name>
<dbReference type="NCBIfam" id="TIGR01905">
    <property type="entry name" value="paired_CXXCH_1"/>
    <property type="match status" value="2"/>
</dbReference>
<dbReference type="NCBIfam" id="TIGR03508">
    <property type="entry name" value="decahem_SO"/>
    <property type="match status" value="1"/>
</dbReference>
<dbReference type="FunCoup" id="A0A6M4H7L9">
    <property type="interactions" value="7"/>
</dbReference>
<feature type="signal peptide" evidence="2">
    <location>
        <begin position="1"/>
        <end position="25"/>
    </location>
</feature>
<dbReference type="PANTHER" id="PTHR35038">
    <property type="entry name" value="DISSIMILATORY SULFITE REDUCTASE SIRA"/>
    <property type="match status" value="1"/>
</dbReference>
<evidence type="ECO:0000256" key="2">
    <source>
        <dbReference type="SAM" id="SignalP"/>
    </source>
</evidence>
<dbReference type="GO" id="GO:0016491">
    <property type="term" value="F:oxidoreductase activity"/>
    <property type="evidence" value="ECO:0007669"/>
    <property type="project" value="TreeGrafter"/>
</dbReference>
<evidence type="ECO:0000313" key="6">
    <source>
        <dbReference type="Proteomes" id="UP000503096"/>
    </source>
</evidence>
<dbReference type="SUPFAM" id="SSF48695">
    <property type="entry name" value="Multiheme cytochromes"/>
    <property type="match status" value="1"/>
</dbReference>
<dbReference type="KEGG" id="upl:DSM104440_02428"/>
<dbReference type="Gene3D" id="3.90.10.10">
    <property type="entry name" value="Cytochrome C3"/>
    <property type="match status" value="1"/>
</dbReference>
<evidence type="ECO:0000256" key="1">
    <source>
        <dbReference type="ARBA" id="ARBA00022729"/>
    </source>
</evidence>
<evidence type="ECO:0000259" key="3">
    <source>
        <dbReference type="Pfam" id="PF09699"/>
    </source>
</evidence>
<feature type="domain" description="Doubled CXXCH motif" evidence="3">
    <location>
        <begin position="228"/>
        <end position="264"/>
    </location>
</feature>
<evidence type="ECO:0000259" key="4">
    <source>
        <dbReference type="Pfam" id="PF22678"/>
    </source>
</evidence>
<dbReference type="InterPro" id="IPR036280">
    <property type="entry name" value="Multihaem_cyt_sf"/>
</dbReference>
<feature type="domain" description="Cytochrome c-type protein NrfB-like" evidence="4">
    <location>
        <begin position="73"/>
        <end position="144"/>
    </location>
</feature>
<feature type="chain" id="PRO_5027090514" evidence="2">
    <location>
        <begin position="26"/>
        <end position="320"/>
    </location>
</feature>
<dbReference type="InterPro" id="IPR020015">
    <property type="entry name" value="Decahaem_cyt-c_DmsE"/>
</dbReference>
<reference evidence="5 6" key="1">
    <citation type="submission" date="2020-04" db="EMBL/GenBank/DDBJ databases">
        <title>Usitatibacter rugosus gen. nov., sp. nov. and Usitatibacter palustris sp. nov., novel members of Usitatibacteraceae fam. nov. within the order Nitrosomonadales isolated from soil.</title>
        <authorList>
            <person name="Huber K.J."/>
            <person name="Neumann-Schaal M."/>
            <person name="Geppert A."/>
            <person name="Luckner M."/>
            <person name="Wanner G."/>
            <person name="Overmann J."/>
        </authorList>
    </citation>
    <scope>NUCLEOTIDE SEQUENCE [LARGE SCALE GENOMIC DNA]</scope>
    <source>
        <strain evidence="5 6">Swamp67</strain>
    </source>
</reference>
<dbReference type="InterPro" id="IPR053875">
    <property type="entry name" value="Cytochrom_c_NrfB-like_dom"/>
</dbReference>
<accession>A0A6M4H7L9</accession>
<proteinExistence type="predicted"/>
<dbReference type="AlphaFoldDB" id="A0A6M4H7L9"/>
<gene>
    <name evidence="5" type="ORF">DSM104440_02428</name>
</gene>
<dbReference type="InterPro" id="IPR010177">
    <property type="entry name" value="Paired_CXXCH_1"/>
</dbReference>
<dbReference type="EMBL" id="CP053073">
    <property type="protein sequence ID" value="QJR15606.1"/>
    <property type="molecule type" value="Genomic_DNA"/>
</dbReference>
<feature type="domain" description="Doubled CXXCH motif" evidence="3">
    <location>
        <begin position="179"/>
        <end position="221"/>
    </location>
</feature>
<organism evidence="5 6">
    <name type="scientific">Usitatibacter palustris</name>
    <dbReference type="NCBI Taxonomy" id="2732487"/>
    <lineage>
        <taxon>Bacteria</taxon>
        <taxon>Pseudomonadati</taxon>
        <taxon>Pseudomonadota</taxon>
        <taxon>Betaproteobacteria</taxon>
        <taxon>Nitrosomonadales</taxon>
        <taxon>Usitatibacteraceae</taxon>
        <taxon>Usitatibacter</taxon>
    </lineage>
</organism>
<keyword evidence="6" id="KW-1185">Reference proteome</keyword>
<dbReference type="InterPro" id="IPR051829">
    <property type="entry name" value="Multiheme_Cytochr_ET"/>
</dbReference>